<comment type="caution">
    <text evidence="2">The sequence shown here is derived from an EMBL/GenBank/DDBJ whole genome shotgun (WGS) entry which is preliminary data.</text>
</comment>
<evidence type="ECO:0000313" key="3">
    <source>
        <dbReference type="Proteomes" id="UP001597181"/>
    </source>
</evidence>
<reference evidence="3" key="1">
    <citation type="journal article" date="2019" name="Int. J. Syst. Evol. Microbiol.">
        <title>The Global Catalogue of Microorganisms (GCM) 10K type strain sequencing project: providing services to taxonomists for standard genome sequencing and annotation.</title>
        <authorList>
            <consortium name="The Broad Institute Genomics Platform"/>
            <consortium name="The Broad Institute Genome Sequencing Center for Infectious Disease"/>
            <person name="Wu L."/>
            <person name="Ma J."/>
        </authorList>
    </citation>
    <scope>NUCLEOTIDE SEQUENCE [LARGE SCALE GENOMIC DNA]</scope>
    <source>
        <strain evidence="3">CCUG 50213</strain>
    </source>
</reference>
<dbReference type="PROSITE" id="PS51257">
    <property type="entry name" value="PROKAR_LIPOPROTEIN"/>
    <property type="match status" value="1"/>
</dbReference>
<sequence length="179" mass="18444">MKALARLVGATTVALLLAGCAPGEPNYSAEPIAGEKLRAGMSAEAEFYAPDGKTSGSVKATLTESDTEPGSLNAQLEFIDFASEHEQLTVGGSVDPRGDEECFSHGEAGGLMHIEADTERRVRVGGGTFNPASFDVAADIGLLPATLSPASEYGLYEIVLHDSTGCGTILAAAALDWGQ</sequence>
<name>A0ABW3TQR6_9MICO</name>
<keyword evidence="1" id="KW-0732">Signal</keyword>
<dbReference type="EMBL" id="JBHTLY010000007">
    <property type="protein sequence ID" value="MFD1202985.1"/>
    <property type="molecule type" value="Genomic_DNA"/>
</dbReference>
<proteinExistence type="predicted"/>
<keyword evidence="3" id="KW-1185">Reference proteome</keyword>
<dbReference type="RefSeq" id="WP_343960755.1">
    <property type="nucleotide sequence ID" value="NZ_BAAAKZ010000009.1"/>
</dbReference>
<evidence type="ECO:0000256" key="1">
    <source>
        <dbReference type="SAM" id="SignalP"/>
    </source>
</evidence>
<evidence type="ECO:0008006" key="4">
    <source>
        <dbReference type="Google" id="ProtNLM"/>
    </source>
</evidence>
<gene>
    <name evidence="2" type="ORF">ACFQ3U_13875</name>
</gene>
<dbReference type="Proteomes" id="UP001597181">
    <property type="component" value="Unassembled WGS sequence"/>
</dbReference>
<accession>A0ABW3TQR6</accession>
<feature type="chain" id="PRO_5046872881" description="Lipoprotein" evidence="1">
    <location>
        <begin position="19"/>
        <end position="179"/>
    </location>
</feature>
<organism evidence="2 3">
    <name type="scientific">Leucobacter albus</name>
    <dbReference type="NCBI Taxonomy" id="272210"/>
    <lineage>
        <taxon>Bacteria</taxon>
        <taxon>Bacillati</taxon>
        <taxon>Actinomycetota</taxon>
        <taxon>Actinomycetes</taxon>
        <taxon>Micrococcales</taxon>
        <taxon>Microbacteriaceae</taxon>
        <taxon>Leucobacter</taxon>
    </lineage>
</organism>
<protein>
    <recommendedName>
        <fullName evidence="4">Lipoprotein</fullName>
    </recommendedName>
</protein>
<feature type="signal peptide" evidence="1">
    <location>
        <begin position="1"/>
        <end position="18"/>
    </location>
</feature>
<evidence type="ECO:0000313" key="2">
    <source>
        <dbReference type="EMBL" id="MFD1202985.1"/>
    </source>
</evidence>